<reference evidence="3 4" key="1">
    <citation type="journal article" date="2016" name="Sci. Rep.">
        <title>Metabolic traits of an uncultured archaeal lineage -MSBL1- from brine pools of the Red Sea.</title>
        <authorList>
            <person name="Mwirichia R."/>
            <person name="Alam I."/>
            <person name="Rashid M."/>
            <person name="Vinu M."/>
            <person name="Ba-Alawi W."/>
            <person name="Anthony Kamau A."/>
            <person name="Kamanda Ngugi D."/>
            <person name="Goker M."/>
            <person name="Klenk H.P."/>
            <person name="Bajic V."/>
            <person name="Stingl U."/>
        </authorList>
    </citation>
    <scope>NUCLEOTIDE SEQUENCE [LARGE SCALE GENOMIC DNA]</scope>
    <source>
        <strain evidence="3">SCGC-AAA259O05</strain>
    </source>
</reference>
<protein>
    <recommendedName>
        <fullName evidence="2">Fe/B12 periplasmic-binding domain-containing protein</fullName>
    </recommendedName>
</protein>
<keyword evidence="4" id="KW-1185">Reference proteome</keyword>
<keyword evidence="1" id="KW-0732">Signal</keyword>
<sequence>MKEISKVIPGELLDEIAHGGYPRTITDDRGKEITISEEPGRIVSLSPSTTETLFALHLDNLVVGVTKYCDYPPRAKNMKEENQLSAVGGYTTFSVEKITSLNPDLVLAGSYESMPKERIRKLEKLGLKVICLDAKNISDAIGDMRLIGRACGCVSRAESLTENLSEEINSVAGKAQNLSENERPKVFWQSWWSPIYSAGSKTFANKIIEASGGRNIFADEEGWVSVGKETIISRNPEVYITTPHSGRTVEEVKNTAGFGEVSAVEDNRVYEVPEDIFSRPGPRIADAVKVLAYLLHPDMFKKPSLPYAEVPQPGE</sequence>
<dbReference type="SUPFAM" id="SSF53807">
    <property type="entry name" value="Helical backbone' metal receptor"/>
    <property type="match status" value="1"/>
</dbReference>
<dbReference type="InterPro" id="IPR002491">
    <property type="entry name" value="ABC_transptr_periplasmic_BD"/>
</dbReference>
<evidence type="ECO:0000256" key="1">
    <source>
        <dbReference type="ARBA" id="ARBA00022729"/>
    </source>
</evidence>
<evidence type="ECO:0000259" key="2">
    <source>
        <dbReference type="PROSITE" id="PS50983"/>
    </source>
</evidence>
<evidence type="ECO:0000313" key="4">
    <source>
        <dbReference type="Proteomes" id="UP000070344"/>
    </source>
</evidence>
<dbReference type="InterPro" id="IPR050902">
    <property type="entry name" value="ABC_Transporter_SBP"/>
</dbReference>
<dbReference type="PANTHER" id="PTHR30535">
    <property type="entry name" value="VITAMIN B12-BINDING PROTEIN"/>
    <property type="match status" value="1"/>
</dbReference>
<dbReference type="NCBIfam" id="NF038402">
    <property type="entry name" value="TroA_like"/>
    <property type="match status" value="1"/>
</dbReference>
<accession>A0A133V5X1</accession>
<proteinExistence type="predicted"/>
<dbReference type="EMBL" id="LHXV01000001">
    <property type="protein sequence ID" value="KXB01833.1"/>
    <property type="molecule type" value="Genomic_DNA"/>
</dbReference>
<gene>
    <name evidence="3" type="ORF">AKJ41_00170</name>
</gene>
<comment type="caution">
    <text evidence="3">The sequence shown here is derived from an EMBL/GenBank/DDBJ whole genome shotgun (WGS) entry which is preliminary data.</text>
</comment>
<feature type="domain" description="Fe/B12 periplasmic-binding" evidence="2">
    <location>
        <begin position="41"/>
        <end position="299"/>
    </location>
</feature>
<dbReference type="Gene3D" id="3.40.50.1980">
    <property type="entry name" value="Nitrogenase molybdenum iron protein domain"/>
    <property type="match status" value="2"/>
</dbReference>
<dbReference type="PANTHER" id="PTHR30535:SF34">
    <property type="entry name" value="MOLYBDATE-BINDING PROTEIN MOLA"/>
    <property type="match status" value="1"/>
</dbReference>
<dbReference type="Proteomes" id="UP000070344">
    <property type="component" value="Unassembled WGS sequence"/>
</dbReference>
<dbReference type="InterPro" id="IPR054828">
    <property type="entry name" value="Vit_B12_bind_prot"/>
</dbReference>
<evidence type="ECO:0000313" key="3">
    <source>
        <dbReference type="EMBL" id="KXB01833.1"/>
    </source>
</evidence>
<dbReference type="PROSITE" id="PS50983">
    <property type="entry name" value="FE_B12_PBP"/>
    <property type="match status" value="1"/>
</dbReference>
<dbReference type="CDD" id="cd01144">
    <property type="entry name" value="BtuF"/>
    <property type="match status" value="1"/>
</dbReference>
<organism evidence="3 4">
    <name type="scientific">candidate division MSBL1 archaeon SCGC-AAA259O05</name>
    <dbReference type="NCBI Taxonomy" id="1698271"/>
    <lineage>
        <taxon>Archaea</taxon>
        <taxon>Methanobacteriati</taxon>
        <taxon>Methanobacteriota</taxon>
        <taxon>candidate division MSBL1</taxon>
    </lineage>
</organism>
<dbReference type="Pfam" id="PF01497">
    <property type="entry name" value="Peripla_BP_2"/>
    <property type="match status" value="1"/>
</dbReference>
<name>A0A133V5X1_9EURY</name>
<dbReference type="AlphaFoldDB" id="A0A133V5X1"/>